<dbReference type="AlphaFoldDB" id="A0A5C7J452"/>
<gene>
    <name evidence="1" type="ORF">E6Q11_05100</name>
</gene>
<protein>
    <submittedName>
        <fullName evidence="1">Uncharacterized protein</fullName>
    </submittedName>
</protein>
<sequence>MRVNDKNYALFDYEDGPSDQTKRNPFQRGDVVIKLTEYDDTPCNEIGVVLQVHDAYEVRTDNFGNEGISRLRLATVEEINTYSTYDRLKREVETIISNNKSYYVQHNVGRTRYCLSYHNGYDTHKDGSPFYGIYSISNKKALNRKIKELKAKGYVEI</sequence>
<organism evidence="1 2">
    <name type="scientific">Candidatus Dojkabacteria bacterium</name>
    <dbReference type="NCBI Taxonomy" id="2099670"/>
    <lineage>
        <taxon>Bacteria</taxon>
        <taxon>Candidatus Dojkabacteria</taxon>
    </lineage>
</organism>
<comment type="caution">
    <text evidence="1">The sequence shown here is derived from an EMBL/GenBank/DDBJ whole genome shotgun (WGS) entry which is preliminary data.</text>
</comment>
<dbReference type="EMBL" id="SSDS01000081">
    <property type="protein sequence ID" value="TXG76179.1"/>
    <property type="molecule type" value="Genomic_DNA"/>
</dbReference>
<name>A0A5C7J452_9BACT</name>
<dbReference type="Proteomes" id="UP000321026">
    <property type="component" value="Unassembled WGS sequence"/>
</dbReference>
<accession>A0A5C7J452</accession>
<evidence type="ECO:0000313" key="2">
    <source>
        <dbReference type="Proteomes" id="UP000321026"/>
    </source>
</evidence>
<reference evidence="1 2" key="1">
    <citation type="submission" date="2018-09" db="EMBL/GenBank/DDBJ databases">
        <title>Metagenome Assembled Genomes from an Advanced Water Purification Facility.</title>
        <authorList>
            <person name="Stamps B.W."/>
            <person name="Spear J.R."/>
        </authorList>
    </citation>
    <scope>NUCLEOTIDE SEQUENCE [LARGE SCALE GENOMIC DNA]</scope>
    <source>
        <strain evidence="1">Bin_63_2</strain>
    </source>
</reference>
<evidence type="ECO:0000313" key="1">
    <source>
        <dbReference type="EMBL" id="TXG76179.1"/>
    </source>
</evidence>
<proteinExistence type="predicted"/>